<dbReference type="Gene3D" id="3.40.50.170">
    <property type="entry name" value="Formyl transferase, N-terminal domain"/>
    <property type="match status" value="1"/>
</dbReference>
<feature type="active site" description="Proton donor" evidence="4">
    <location>
        <position position="108"/>
    </location>
</feature>
<dbReference type="EMBL" id="AFZF02000001">
    <property type="protein sequence ID" value="EHL18179.1"/>
    <property type="molecule type" value="Genomic_DNA"/>
</dbReference>
<dbReference type="RefSeq" id="WP_009526498.1">
    <property type="nucleotide sequence ID" value="NZ_JBQMYZ010000001.1"/>
</dbReference>
<dbReference type="UniPathway" id="UPA00074">
    <property type="reaction ID" value="UER00126"/>
</dbReference>
<protein>
    <recommendedName>
        <fullName evidence="4">Phosphoribosylglycinamide formyltransferase</fullName>
        <ecNumber evidence="4">2.1.2.2</ecNumber>
    </recommendedName>
    <alternativeName>
        <fullName evidence="4">5'-phosphoribosylglycinamide transformylase</fullName>
    </alternativeName>
    <alternativeName>
        <fullName evidence="4">GAR transformylase</fullName>
        <shortName evidence="4">GART</shortName>
    </alternativeName>
</protein>
<dbReference type="GO" id="GO:0004644">
    <property type="term" value="F:phosphoribosylglycinamide formyltransferase activity"/>
    <property type="evidence" value="ECO:0007669"/>
    <property type="project" value="UniProtKB-UniRule"/>
</dbReference>
<comment type="catalytic activity">
    <reaction evidence="4">
        <text>N(1)-(5-phospho-beta-D-ribosyl)glycinamide + (6R)-10-formyltetrahydrofolate = N(2)-formyl-N(1)-(5-phospho-beta-D-ribosyl)glycinamide + (6S)-5,6,7,8-tetrahydrofolate + H(+)</text>
        <dbReference type="Rhea" id="RHEA:15053"/>
        <dbReference type="ChEBI" id="CHEBI:15378"/>
        <dbReference type="ChEBI" id="CHEBI:57453"/>
        <dbReference type="ChEBI" id="CHEBI:143788"/>
        <dbReference type="ChEBI" id="CHEBI:147286"/>
        <dbReference type="ChEBI" id="CHEBI:195366"/>
        <dbReference type="EC" id="2.1.2.2"/>
    </reaction>
</comment>
<feature type="binding site" evidence="4">
    <location>
        <begin position="19"/>
        <end position="21"/>
    </location>
    <ligand>
        <name>N(1)-(5-phospho-beta-D-ribosyl)glycinamide</name>
        <dbReference type="ChEBI" id="CHEBI:143788"/>
    </ligand>
</feature>
<dbReference type="EC" id="2.1.2.2" evidence="4"/>
<reference evidence="6 7" key="1">
    <citation type="submission" date="2012-05" db="EMBL/GenBank/DDBJ databases">
        <title>The Genome Sequence of Eubacteriaceae bacterium CM2.</title>
        <authorList>
            <consortium name="The Broad Institute Genome Sequencing Platform"/>
            <person name="Earl A."/>
            <person name="Ward D."/>
            <person name="Feldgarden M."/>
            <person name="Gevers D."/>
            <person name="Sizova M."/>
            <person name="Hazen A."/>
            <person name="Epstein S."/>
            <person name="Walker B."/>
            <person name="Young S.K."/>
            <person name="Zeng Q."/>
            <person name="Gargeya S."/>
            <person name="Fitzgerald M."/>
            <person name="Haas B."/>
            <person name="Abouelleil A."/>
            <person name="Alvarado L."/>
            <person name="Arachchi H.M."/>
            <person name="Berlin A."/>
            <person name="Chapman S.B."/>
            <person name="Goldberg J."/>
            <person name="Griggs A."/>
            <person name="Gujja S."/>
            <person name="Hansen M."/>
            <person name="Howarth C."/>
            <person name="Imamovic A."/>
            <person name="Larimer J."/>
            <person name="McCowen C."/>
            <person name="Montmayeur A."/>
            <person name="Murphy C."/>
            <person name="Neiman D."/>
            <person name="Pearson M."/>
            <person name="Priest M."/>
            <person name="Roberts A."/>
            <person name="Saif S."/>
            <person name="Shea T."/>
            <person name="Sisk P."/>
            <person name="Sykes S."/>
            <person name="Wortman J."/>
            <person name="Nusbaum C."/>
            <person name="Birren B."/>
        </authorList>
    </citation>
    <scope>NUCLEOTIDE SEQUENCE [LARGE SCALE GENOMIC DNA]</scope>
    <source>
        <strain evidence="6 7">CM2</strain>
    </source>
</reference>
<dbReference type="AlphaFoldDB" id="V9HR94"/>
<dbReference type="OrthoDB" id="9806170at2"/>
<dbReference type="InterPro" id="IPR036477">
    <property type="entry name" value="Formyl_transf_N_sf"/>
</dbReference>
<dbReference type="InterPro" id="IPR002376">
    <property type="entry name" value="Formyl_transf_N"/>
</dbReference>
<dbReference type="CDD" id="cd08645">
    <property type="entry name" value="FMT_core_GART"/>
    <property type="match status" value="1"/>
</dbReference>
<accession>V9HR94</accession>
<comment type="caution">
    <text evidence="6">The sequence shown here is derived from an EMBL/GenBank/DDBJ whole genome shotgun (WGS) entry which is preliminary data.</text>
</comment>
<dbReference type="Pfam" id="PF00551">
    <property type="entry name" value="Formyl_trans_N"/>
    <property type="match status" value="1"/>
</dbReference>
<dbReference type="SUPFAM" id="SSF53328">
    <property type="entry name" value="Formyltransferase"/>
    <property type="match status" value="1"/>
</dbReference>
<dbReference type="PANTHER" id="PTHR43369">
    <property type="entry name" value="PHOSPHORIBOSYLGLYCINAMIDE FORMYLTRANSFERASE"/>
    <property type="match status" value="1"/>
</dbReference>
<evidence type="ECO:0000256" key="2">
    <source>
        <dbReference type="ARBA" id="ARBA00022679"/>
    </source>
</evidence>
<comment type="similarity">
    <text evidence="4">Belongs to the GART family.</text>
</comment>
<dbReference type="InterPro" id="IPR004607">
    <property type="entry name" value="GART"/>
</dbReference>
<dbReference type="HAMAP" id="MF_01930">
    <property type="entry name" value="PurN"/>
    <property type="match status" value="1"/>
</dbReference>
<organism evidence="6 7">
    <name type="scientific">Peptoanaerobacter stomatis</name>
    <dbReference type="NCBI Taxonomy" id="796937"/>
    <lineage>
        <taxon>Bacteria</taxon>
        <taxon>Bacillati</taxon>
        <taxon>Bacillota</taxon>
        <taxon>Clostridia</taxon>
        <taxon>Peptostreptococcales</taxon>
        <taxon>Filifactoraceae</taxon>
        <taxon>Peptoanaerobacter</taxon>
    </lineage>
</organism>
<feature type="binding site" evidence="4">
    <location>
        <position position="106"/>
    </location>
    <ligand>
        <name>(6R)-10-formyltetrahydrofolate</name>
        <dbReference type="ChEBI" id="CHEBI:195366"/>
    </ligand>
</feature>
<comment type="pathway">
    <text evidence="1 4">Purine metabolism; IMP biosynthesis via de novo pathway; N(2)-formyl-N(1)-(5-phospho-D-ribosyl)glycinamide from N(1)-(5-phospho-D-ribosyl)glycinamide (10-formyl THF route): step 1/1.</text>
</comment>
<evidence type="ECO:0000313" key="7">
    <source>
        <dbReference type="Proteomes" id="UP000017818"/>
    </source>
</evidence>
<evidence type="ECO:0000313" key="6">
    <source>
        <dbReference type="EMBL" id="EHL18179.1"/>
    </source>
</evidence>
<feature type="site" description="Raises pKa of active site His" evidence="4">
    <location>
        <position position="149"/>
    </location>
</feature>
<name>V9HR94_9FIRM</name>
<evidence type="ECO:0000256" key="1">
    <source>
        <dbReference type="ARBA" id="ARBA00005054"/>
    </source>
</evidence>
<evidence type="ECO:0000256" key="4">
    <source>
        <dbReference type="HAMAP-Rule" id="MF_01930"/>
    </source>
</evidence>
<comment type="caution">
    <text evidence="4">Lacks conserved residue(s) required for the propagation of feature annotation.</text>
</comment>
<feature type="domain" description="Formyl transferase N-terminal" evidence="5">
    <location>
        <begin position="10"/>
        <end position="186"/>
    </location>
</feature>
<evidence type="ECO:0000259" key="5">
    <source>
        <dbReference type="Pfam" id="PF00551"/>
    </source>
</evidence>
<dbReference type="NCBIfam" id="TIGR00639">
    <property type="entry name" value="PurN"/>
    <property type="match status" value="1"/>
</dbReference>
<comment type="function">
    <text evidence="4">Catalyzes the transfer of a formyl group from 10-formyltetrahydrofolate to 5-phospho-ribosyl-glycinamide (GAR), producing 5-phospho-ribosyl-N-formylglycinamide (FGAR) and tetrahydrofolate.</text>
</comment>
<sequence length="195" mass="22065">MEKKKSNLFNIAVMVSGSGSNLQAIIDNVNLGYIKANIELVISSKQDVYALKRAKDNNIKSVVLKDDIKKMLGVLEENDIDLIVLAGYLSILDKKIIERYENRIINIHPSLIPKYCGKGYYGIKVHEQVIRNKEKVSGATVHYVDNGIDTGEIIIQEHLQVNEDDTAQTLQKRILEIEHKILPKAINIVIEKLKF</sequence>
<dbReference type="PATRIC" id="fig|796939.3.peg.413"/>
<keyword evidence="2 4" id="KW-0808">Transferase</keyword>
<dbReference type="HOGENOM" id="CLU_038395_1_3_9"/>
<keyword evidence="3 4" id="KW-0658">Purine biosynthesis</keyword>
<dbReference type="Proteomes" id="UP000017818">
    <property type="component" value="Unassembled WGS sequence"/>
</dbReference>
<dbReference type="GO" id="GO:0006189">
    <property type="term" value="P:'de novo' IMP biosynthetic process"/>
    <property type="evidence" value="ECO:0007669"/>
    <property type="project" value="UniProtKB-UniRule"/>
</dbReference>
<dbReference type="GO" id="GO:0005829">
    <property type="term" value="C:cytosol"/>
    <property type="evidence" value="ECO:0007669"/>
    <property type="project" value="TreeGrafter"/>
</dbReference>
<dbReference type="PANTHER" id="PTHR43369:SF2">
    <property type="entry name" value="PHOSPHORIBOSYLGLYCINAMIDE FORMYLTRANSFERASE"/>
    <property type="match status" value="1"/>
</dbReference>
<evidence type="ECO:0000256" key="3">
    <source>
        <dbReference type="ARBA" id="ARBA00022755"/>
    </source>
</evidence>
<proteinExistence type="inferred from homology"/>
<gene>
    <name evidence="4" type="primary">purN</name>
    <name evidence="6" type="ORF">HMPREF9630_01174</name>
</gene>